<dbReference type="Proteomes" id="UP000326924">
    <property type="component" value="Unassembled WGS sequence"/>
</dbReference>
<sequence length="204" mass="21215">MARHKAPAIPHTRAAIRKHNLLHPPPDRAVPPPEAARTPIDATPSPTAEMPVADFAIRDPQQTRAVSASTTTSSGRVGGANQIDSKAVVQLPSPHGEFNVSLASCGGNLVAAAPQTDQIPGTLKRGSDTADRPPEKRKRGRPRKVVAAAAIATDGAATVAQPANLSIHSSPTALGGEENDDRHAADTGRNGLICASNRDRQGRK</sequence>
<evidence type="ECO:0000256" key="1">
    <source>
        <dbReference type="SAM" id="MobiDB-lite"/>
    </source>
</evidence>
<feature type="region of interest" description="Disordered" evidence="1">
    <location>
        <begin position="1"/>
        <end position="81"/>
    </location>
</feature>
<feature type="compositionally biased region" description="Pro residues" evidence="1">
    <location>
        <begin position="23"/>
        <end position="34"/>
    </location>
</feature>
<protein>
    <submittedName>
        <fullName evidence="2">Uncharacterized protein</fullName>
    </submittedName>
</protein>
<accession>A0A5J5EKJ7</accession>
<proteinExistence type="predicted"/>
<gene>
    <name evidence="2" type="ORF">FN846DRAFT_894033</name>
</gene>
<feature type="compositionally biased region" description="Low complexity" evidence="1">
    <location>
        <begin position="145"/>
        <end position="160"/>
    </location>
</feature>
<reference evidence="2 3" key="1">
    <citation type="submission" date="2019-09" db="EMBL/GenBank/DDBJ databases">
        <title>Draft genome of the ectomycorrhizal ascomycete Sphaerosporella brunnea.</title>
        <authorList>
            <consortium name="DOE Joint Genome Institute"/>
            <person name="Benucci G.M."/>
            <person name="Marozzi G."/>
            <person name="Antonielli L."/>
            <person name="Sanchez S."/>
            <person name="Marco P."/>
            <person name="Wang X."/>
            <person name="Falini L.B."/>
            <person name="Barry K."/>
            <person name="Haridas S."/>
            <person name="Lipzen A."/>
            <person name="Labutti K."/>
            <person name="Grigoriev I.V."/>
            <person name="Murat C."/>
            <person name="Martin F."/>
            <person name="Albertini E."/>
            <person name="Donnini D."/>
            <person name="Bonito G."/>
        </authorList>
    </citation>
    <scope>NUCLEOTIDE SEQUENCE [LARGE SCALE GENOMIC DNA]</scope>
    <source>
        <strain evidence="2 3">Sb_GMNB300</strain>
    </source>
</reference>
<keyword evidence="3" id="KW-1185">Reference proteome</keyword>
<feature type="compositionally biased region" description="Polar residues" evidence="1">
    <location>
        <begin position="161"/>
        <end position="172"/>
    </location>
</feature>
<name>A0A5J5EKJ7_9PEZI</name>
<dbReference type="AlphaFoldDB" id="A0A5J5EKJ7"/>
<organism evidence="2 3">
    <name type="scientific">Sphaerosporella brunnea</name>
    <dbReference type="NCBI Taxonomy" id="1250544"/>
    <lineage>
        <taxon>Eukaryota</taxon>
        <taxon>Fungi</taxon>
        <taxon>Dikarya</taxon>
        <taxon>Ascomycota</taxon>
        <taxon>Pezizomycotina</taxon>
        <taxon>Pezizomycetes</taxon>
        <taxon>Pezizales</taxon>
        <taxon>Pyronemataceae</taxon>
        <taxon>Sphaerosporella</taxon>
    </lineage>
</organism>
<dbReference type="InParanoid" id="A0A5J5EKJ7"/>
<evidence type="ECO:0000313" key="3">
    <source>
        <dbReference type="Proteomes" id="UP000326924"/>
    </source>
</evidence>
<feature type="compositionally biased region" description="Basic residues" evidence="1">
    <location>
        <begin position="135"/>
        <end position="144"/>
    </location>
</feature>
<comment type="caution">
    <text evidence="2">The sequence shown here is derived from an EMBL/GenBank/DDBJ whole genome shotgun (WGS) entry which is preliminary data.</text>
</comment>
<feature type="region of interest" description="Disordered" evidence="1">
    <location>
        <begin position="113"/>
        <end position="204"/>
    </location>
</feature>
<evidence type="ECO:0000313" key="2">
    <source>
        <dbReference type="EMBL" id="KAA8895579.1"/>
    </source>
</evidence>
<feature type="compositionally biased region" description="Basic and acidic residues" evidence="1">
    <location>
        <begin position="125"/>
        <end position="134"/>
    </location>
</feature>
<feature type="compositionally biased region" description="Low complexity" evidence="1">
    <location>
        <begin position="63"/>
        <end position="75"/>
    </location>
</feature>
<dbReference type="EMBL" id="VXIS01000256">
    <property type="protein sequence ID" value="KAA8895579.1"/>
    <property type="molecule type" value="Genomic_DNA"/>
</dbReference>